<evidence type="ECO:0000313" key="1">
    <source>
        <dbReference type="EMBL" id="KAK3681753.1"/>
    </source>
</evidence>
<protein>
    <submittedName>
        <fullName evidence="1">Uncharacterized protein</fullName>
    </submittedName>
</protein>
<dbReference type="EMBL" id="JAULSO010000006">
    <property type="protein sequence ID" value="KAK3681753.1"/>
    <property type="molecule type" value="Genomic_DNA"/>
</dbReference>
<gene>
    <name evidence="1" type="ORF">B0T22DRAFT_485222</name>
</gene>
<organism evidence="1 2">
    <name type="scientific">Podospora appendiculata</name>
    <dbReference type="NCBI Taxonomy" id="314037"/>
    <lineage>
        <taxon>Eukaryota</taxon>
        <taxon>Fungi</taxon>
        <taxon>Dikarya</taxon>
        <taxon>Ascomycota</taxon>
        <taxon>Pezizomycotina</taxon>
        <taxon>Sordariomycetes</taxon>
        <taxon>Sordariomycetidae</taxon>
        <taxon>Sordariales</taxon>
        <taxon>Podosporaceae</taxon>
        <taxon>Podospora</taxon>
    </lineage>
</organism>
<proteinExistence type="predicted"/>
<name>A0AAE0X0H7_9PEZI</name>
<evidence type="ECO:0000313" key="2">
    <source>
        <dbReference type="Proteomes" id="UP001270362"/>
    </source>
</evidence>
<reference evidence="1" key="1">
    <citation type="journal article" date="2023" name="Mol. Phylogenet. Evol.">
        <title>Genome-scale phylogeny and comparative genomics of the fungal order Sordariales.</title>
        <authorList>
            <person name="Hensen N."/>
            <person name="Bonometti L."/>
            <person name="Westerberg I."/>
            <person name="Brannstrom I.O."/>
            <person name="Guillou S."/>
            <person name="Cros-Aarteil S."/>
            <person name="Calhoun S."/>
            <person name="Haridas S."/>
            <person name="Kuo A."/>
            <person name="Mondo S."/>
            <person name="Pangilinan J."/>
            <person name="Riley R."/>
            <person name="LaButti K."/>
            <person name="Andreopoulos B."/>
            <person name="Lipzen A."/>
            <person name="Chen C."/>
            <person name="Yan M."/>
            <person name="Daum C."/>
            <person name="Ng V."/>
            <person name="Clum A."/>
            <person name="Steindorff A."/>
            <person name="Ohm R.A."/>
            <person name="Martin F."/>
            <person name="Silar P."/>
            <person name="Natvig D.O."/>
            <person name="Lalanne C."/>
            <person name="Gautier V."/>
            <person name="Ament-Velasquez S.L."/>
            <person name="Kruys A."/>
            <person name="Hutchinson M.I."/>
            <person name="Powell A.J."/>
            <person name="Barry K."/>
            <person name="Miller A.N."/>
            <person name="Grigoriev I.V."/>
            <person name="Debuchy R."/>
            <person name="Gladieux P."/>
            <person name="Hiltunen Thoren M."/>
            <person name="Johannesson H."/>
        </authorList>
    </citation>
    <scope>NUCLEOTIDE SEQUENCE</scope>
    <source>
        <strain evidence="1">CBS 314.62</strain>
    </source>
</reference>
<accession>A0AAE0X0H7</accession>
<reference evidence="1" key="2">
    <citation type="submission" date="2023-06" db="EMBL/GenBank/DDBJ databases">
        <authorList>
            <consortium name="Lawrence Berkeley National Laboratory"/>
            <person name="Haridas S."/>
            <person name="Hensen N."/>
            <person name="Bonometti L."/>
            <person name="Westerberg I."/>
            <person name="Brannstrom I.O."/>
            <person name="Guillou S."/>
            <person name="Cros-Aarteil S."/>
            <person name="Calhoun S."/>
            <person name="Kuo A."/>
            <person name="Mondo S."/>
            <person name="Pangilinan J."/>
            <person name="Riley R."/>
            <person name="Labutti K."/>
            <person name="Andreopoulos B."/>
            <person name="Lipzen A."/>
            <person name="Chen C."/>
            <person name="Yanf M."/>
            <person name="Daum C."/>
            <person name="Ng V."/>
            <person name="Clum A."/>
            <person name="Steindorff A."/>
            <person name="Ohm R."/>
            <person name="Martin F."/>
            <person name="Silar P."/>
            <person name="Natvig D."/>
            <person name="Lalanne C."/>
            <person name="Gautier V."/>
            <person name="Ament-Velasquez S.L."/>
            <person name="Kruys A."/>
            <person name="Hutchinson M.I."/>
            <person name="Powell A.J."/>
            <person name="Barry K."/>
            <person name="Miller A.N."/>
            <person name="Grigoriev I.V."/>
            <person name="Debuchy R."/>
            <person name="Gladieux P."/>
            <person name="Thoren M.H."/>
            <person name="Johannesson H."/>
        </authorList>
    </citation>
    <scope>NUCLEOTIDE SEQUENCE</scope>
    <source>
        <strain evidence="1">CBS 314.62</strain>
    </source>
</reference>
<dbReference type="AlphaFoldDB" id="A0AAE0X0H7"/>
<comment type="caution">
    <text evidence="1">The sequence shown here is derived from an EMBL/GenBank/DDBJ whole genome shotgun (WGS) entry which is preliminary data.</text>
</comment>
<dbReference type="Proteomes" id="UP001270362">
    <property type="component" value="Unassembled WGS sequence"/>
</dbReference>
<sequence length="311" mass="34981">MNGLTGTMNALTILREPMSREEREDGCPIYGGNICPRIFMDRYSQRYNNRDRPLFVGLDRTIDPPLDRLIWQVPDPGPADIDARVVTWPEFDGLDLEEPDDDFAQAEPAEPRLPVVNEYRDLFCVDLTSLVVSLSVVRRLVNGVPTIAFGIKGGDDGYSVNLSERVPSLGPEDTLDYAMTFALREALEVVRLMLVTHAQRDPPINKVFIRAPARHNLDYIYGGLAYAIDDMTSSYYRDNHRITSLARDLEDRILQIHRRIGAMENPPGGRPITVKFWNFTRQIDIDLIDNIASEGLPTSTLPQITAPAASP</sequence>
<keyword evidence="2" id="KW-1185">Reference proteome</keyword>